<dbReference type="AlphaFoldDB" id="A0A4P7N547"/>
<gene>
    <name evidence="1" type="ORF">PoMZ_02581</name>
</gene>
<evidence type="ECO:0000313" key="1">
    <source>
        <dbReference type="EMBL" id="QBZ57647.1"/>
    </source>
</evidence>
<sequence length="59" mass="6929">MEYVENGIYLDPVRFIRLEKKCGRVYFVNCMDFNPVYNQCGLDFEPIKKYGVRCNGIGL</sequence>
<organism evidence="1 2">
    <name type="scientific">Pyricularia oryzae</name>
    <name type="common">Rice blast fungus</name>
    <name type="synonym">Magnaporthe oryzae</name>
    <dbReference type="NCBI Taxonomy" id="318829"/>
    <lineage>
        <taxon>Eukaryota</taxon>
        <taxon>Fungi</taxon>
        <taxon>Dikarya</taxon>
        <taxon>Ascomycota</taxon>
        <taxon>Pezizomycotina</taxon>
        <taxon>Sordariomycetes</taxon>
        <taxon>Sordariomycetidae</taxon>
        <taxon>Magnaporthales</taxon>
        <taxon>Pyriculariaceae</taxon>
        <taxon>Pyricularia</taxon>
    </lineage>
</organism>
<proteinExistence type="predicted"/>
<evidence type="ECO:0000313" key="2">
    <source>
        <dbReference type="Proteomes" id="UP000294847"/>
    </source>
</evidence>
<accession>A0A4P7N547</accession>
<dbReference type="EMBL" id="CP034205">
    <property type="protein sequence ID" value="QBZ57647.1"/>
    <property type="molecule type" value="Genomic_DNA"/>
</dbReference>
<protein>
    <submittedName>
        <fullName evidence="1">Uncharacterized protein</fullName>
    </submittedName>
</protein>
<name>A0A4P7N547_PYROR</name>
<reference evidence="1 2" key="1">
    <citation type="journal article" date="2019" name="Mol. Biol. Evol.">
        <title>Blast fungal genomes show frequent chromosomal changes, gene gains and losses, and effector gene turnover.</title>
        <authorList>
            <person name="Gomez Luciano L.B."/>
            <person name="Jason Tsai I."/>
            <person name="Chuma I."/>
            <person name="Tosa Y."/>
            <person name="Chen Y.H."/>
            <person name="Li J.Y."/>
            <person name="Li M.Y."/>
            <person name="Jade Lu M.Y."/>
            <person name="Nakayashiki H."/>
            <person name="Li W.H."/>
        </authorList>
    </citation>
    <scope>NUCLEOTIDE SEQUENCE [LARGE SCALE GENOMIC DNA]</scope>
    <source>
        <strain evidence="1">MZ5-1-6</strain>
    </source>
</reference>
<dbReference type="Proteomes" id="UP000294847">
    <property type="component" value="Chromosome 2"/>
</dbReference>